<dbReference type="AlphaFoldDB" id="A0A9J6B0U1"/>
<gene>
    <name evidence="1" type="ORF">H5410_001872</name>
</gene>
<accession>A0A9J6B0U1</accession>
<sequence length="95" mass="11176">MDVNVAADILNRLPMRSLLRFKCVSKLGMTLILEPYFSMKHLNHARNDKNSQKILVNQWDYYSWRLGYNPSSEDRKNLKIDDKSYNEILVLKIGS</sequence>
<keyword evidence="2" id="KW-1185">Reference proteome</keyword>
<evidence type="ECO:0000313" key="1">
    <source>
        <dbReference type="EMBL" id="KAG5630155.1"/>
    </source>
</evidence>
<dbReference type="InterPro" id="IPR036047">
    <property type="entry name" value="F-box-like_dom_sf"/>
</dbReference>
<evidence type="ECO:0008006" key="3">
    <source>
        <dbReference type="Google" id="ProtNLM"/>
    </source>
</evidence>
<proteinExistence type="predicted"/>
<dbReference type="EMBL" id="JACXVP010000001">
    <property type="protein sequence ID" value="KAG5630155.1"/>
    <property type="molecule type" value="Genomic_DNA"/>
</dbReference>
<dbReference type="SUPFAM" id="SSF81383">
    <property type="entry name" value="F-box domain"/>
    <property type="match status" value="1"/>
</dbReference>
<protein>
    <recommendedName>
        <fullName evidence="3">F-box domain-containing protein</fullName>
    </recommendedName>
</protein>
<comment type="caution">
    <text evidence="1">The sequence shown here is derived from an EMBL/GenBank/DDBJ whole genome shotgun (WGS) entry which is preliminary data.</text>
</comment>
<dbReference type="Proteomes" id="UP000824120">
    <property type="component" value="Chromosome 1"/>
</dbReference>
<evidence type="ECO:0000313" key="2">
    <source>
        <dbReference type="Proteomes" id="UP000824120"/>
    </source>
</evidence>
<reference evidence="1 2" key="1">
    <citation type="submission" date="2020-09" db="EMBL/GenBank/DDBJ databases">
        <title>De no assembly of potato wild relative species, Solanum commersonii.</title>
        <authorList>
            <person name="Cho K."/>
        </authorList>
    </citation>
    <scope>NUCLEOTIDE SEQUENCE [LARGE SCALE GENOMIC DNA]</scope>
    <source>
        <strain evidence="1">LZ3.2</strain>
        <tissue evidence="1">Leaf</tissue>
    </source>
</reference>
<dbReference type="OrthoDB" id="1089184at2759"/>
<name>A0A9J6B0U1_SOLCO</name>
<organism evidence="1 2">
    <name type="scientific">Solanum commersonii</name>
    <name type="common">Commerson's wild potato</name>
    <name type="synonym">Commerson's nightshade</name>
    <dbReference type="NCBI Taxonomy" id="4109"/>
    <lineage>
        <taxon>Eukaryota</taxon>
        <taxon>Viridiplantae</taxon>
        <taxon>Streptophyta</taxon>
        <taxon>Embryophyta</taxon>
        <taxon>Tracheophyta</taxon>
        <taxon>Spermatophyta</taxon>
        <taxon>Magnoliopsida</taxon>
        <taxon>eudicotyledons</taxon>
        <taxon>Gunneridae</taxon>
        <taxon>Pentapetalae</taxon>
        <taxon>asterids</taxon>
        <taxon>lamiids</taxon>
        <taxon>Solanales</taxon>
        <taxon>Solanaceae</taxon>
        <taxon>Solanoideae</taxon>
        <taxon>Solaneae</taxon>
        <taxon>Solanum</taxon>
    </lineage>
</organism>